<keyword evidence="1 4" id="KW-0808">Transferase</keyword>
<feature type="domain" description="N-acetyltransferase" evidence="3">
    <location>
        <begin position="3"/>
        <end position="149"/>
    </location>
</feature>
<dbReference type="Pfam" id="PF00583">
    <property type="entry name" value="Acetyltransf_1"/>
    <property type="match status" value="1"/>
</dbReference>
<dbReference type="RefSeq" id="WP_377576985.1">
    <property type="nucleotide sequence ID" value="NZ_JBHTMP010000068.1"/>
</dbReference>
<dbReference type="PROSITE" id="PS51186">
    <property type="entry name" value="GNAT"/>
    <property type="match status" value="2"/>
</dbReference>
<evidence type="ECO:0000259" key="3">
    <source>
        <dbReference type="PROSITE" id="PS51186"/>
    </source>
</evidence>
<dbReference type="Proteomes" id="UP001597260">
    <property type="component" value="Unassembled WGS sequence"/>
</dbReference>
<feature type="domain" description="N-acetyltransferase" evidence="3">
    <location>
        <begin position="168"/>
        <end position="307"/>
    </location>
</feature>
<dbReference type="Gene3D" id="3.40.630.30">
    <property type="match status" value="1"/>
</dbReference>
<gene>
    <name evidence="4" type="ORF">ACFQ4H_29085</name>
</gene>
<keyword evidence="5" id="KW-1185">Reference proteome</keyword>
<evidence type="ECO:0000256" key="1">
    <source>
        <dbReference type="ARBA" id="ARBA00022679"/>
    </source>
</evidence>
<evidence type="ECO:0000256" key="2">
    <source>
        <dbReference type="ARBA" id="ARBA00023315"/>
    </source>
</evidence>
<accession>A0ABW3YR68</accession>
<dbReference type="GO" id="GO:0016746">
    <property type="term" value="F:acyltransferase activity"/>
    <property type="evidence" value="ECO:0007669"/>
    <property type="project" value="UniProtKB-KW"/>
</dbReference>
<name>A0ABW3YR68_9ACTN</name>
<keyword evidence="2 4" id="KW-0012">Acyltransferase</keyword>
<reference evidence="5" key="1">
    <citation type="journal article" date="2019" name="Int. J. Syst. Evol. Microbiol.">
        <title>The Global Catalogue of Microorganisms (GCM) 10K type strain sequencing project: providing services to taxonomists for standard genome sequencing and annotation.</title>
        <authorList>
            <consortium name="The Broad Institute Genomics Platform"/>
            <consortium name="The Broad Institute Genome Sequencing Center for Infectious Disease"/>
            <person name="Wu L."/>
            <person name="Ma J."/>
        </authorList>
    </citation>
    <scope>NUCLEOTIDE SEQUENCE [LARGE SCALE GENOMIC DNA]</scope>
    <source>
        <strain evidence="5">JCM 31037</strain>
    </source>
</reference>
<dbReference type="InterPro" id="IPR050832">
    <property type="entry name" value="Bact_Acetyltransf"/>
</dbReference>
<dbReference type="EC" id="2.3.1.-" evidence="4"/>
<dbReference type="PANTHER" id="PTHR43877">
    <property type="entry name" value="AMINOALKYLPHOSPHONATE N-ACETYLTRANSFERASE-RELATED-RELATED"/>
    <property type="match status" value="1"/>
</dbReference>
<protein>
    <submittedName>
        <fullName evidence="4">GNAT family N-acetyltransferase</fullName>
        <ecNumber evidence="4">2.3.1.-</ecNumber>
    </submittedName>
</protein>
<dbReference type="EMBL" id="JBHTMP010000068">
    <property type="protein sequence ID" value="MFD1325148.1"/>
    <property type="molecule type" value="Genomic_DNA"/>
</dbReference>
<organism evidence="4 5">
    <name type="scientific">Micromonospora sonneratiae</name>
    <dbReference type="NCBI Taxonomy" id="1184706"/>
    <lineage>
        <taxon>Bacteria</taxon>
        <taxon>Bacillati</taxon>
        <taxon>Actinomycetota</taxon>
        <taxon>Actinomycetes</taxon>
        <taxon>Micromonosporales</taxon>
        <taxon>Micromonosporaceae</taxon>
        <taxon>Micromonospora</taxon>
    </lineage>
</organism>
<dbReference type="InterPro" id="IPR016181">
    <property type="entry name" value="Acyl_CoA_acyltransferase"/>
</dbReference>
<evidence type="ECO:0000313" key="5">
    <source>
        <dbReference type="Proteomes" id="UP001597260"/>
    </source>
</evidence>
<dbReference type="PANTHER" id="PTHR43877:SF1">
    <property type="entry name" value="ACETYLTRANSFERASE"/>
    <property type="match status" value="1"/>
</dbReference>
<dbReference type="SUPFAM" id="SSF55729">
    <property type="entry name" value="Acyl-CoA N-acyltransferases (Nat)"/>
    <property type="match status" value="2"/>
</dbReference>
<sequence>MAVIIRDFQPADAEQAAESKRAAIPFMVITPELTSWQVANVPAGQRHRLLVAEADGRVVGSASVGIYTESSQPGQAFVNLSVAPGARGRGAGAGLLTTAEEYLTGLGASTAYAWVLDDEASTSFAERHGYRRSRSSYFSRLDLVADPLPPVPALPEGAELCRGTDFVDEPRRLYELDAEAAADEPGDVDNAAMSYEDWLALYWHRPDLDLALTSVVLVDGVPAAFSVAQTDGRGRYWSGMTGTRRAYRNRGLAKLAKADSLHRARAAGCTEAFTGNDSENAPMLAINNWFGYQRAAREWRYVRELTG</sequence>
<dbReference type="InterPro" id="IPR000182">
    <property type="entry name" value="GNAT_dom"/>
</dbReference>
<evidence type="ECO:0000313" key="4">
    <source>
        <dbReference type="EMBL" id="MFD1325148.1"/>
    </source>
</evidence>
<proteinExistence type="predicted"/>
<comment type="caution">
    <text evidence="4">The sequence shown here is derived from an EMBL/GenBank/DDBJ whole genome shotgun (WGS) entry which is preliminary data.</text>
</comment>